<dbReference type="PROSITE" id="PS50119">
    <property type="entry name" value="ZF_BBOX"/>
    <property type="match status" value="1"/>
</dbReference>
<dbReference type="Gene3D" id="3.30.40.10">
    <property type="entry name" value="Zinc/RING finger domain, C3HC4 (zinc finger)"/>
    <property type="match status" value="1"/>
</dbReference>
<dbReference type="InterPro" id="IPR013320">
    <property type="entry name" value="ConA-like_dom_sf"/>
</dbReference>
<evidence type="ECO:0000256" key="7">
    <source>
        <dbReference type="SAM" id="Coils"/>
    </source>
</evidence>
<dbReference type="InterPro" id="IPR043136">
    <property type="entry name" value="B30.2/SPRY_sf"/>
</dbReference>
<keyword evidence="13" id="KW-1185">Reference proteome</keyword>
<dbReference type="Pfam" id="PF00622">
    <property type="entry name" value="SPRY"/>
    <property type="match status" value="1"/>
</dbReference>
<evidence type="ECO:0000256" key="2">
    <source>
        <dbReference type="ARBA" id="ARBA00022723"/>
    </source>
</evidence>
<evidence type="ECO:0000256" key="3">
    <source>
        <dbReference type="ARBA" id="ARBA00022771"/>
    </source>
</evidence>
<evidence type="ECO:0000313" key="13">
    <source>
        <dbReference type="Proteomes" id="UP000606274"/>
    </source>
</evidence>
<keyword evidence="7" id="KW-0175">Coiled coil</keyword>
<dbReference type="SMART" id="SM00184">
    <property type="entry name" value="RING"/>
    <property type="match status" value="1"/>
</dbReference>
<dbReference type="InterPro" id="IPR051051">
    <property type="entry name" value="E3_ubiq-ligase_TRIM/RNF"/>
</dbReference>
<dbReference type="SMART" id="SM00504">
    <property type="entry name" value="Ubox"/>
    <property type="match status" value="1"/>
</dbReference>
<dbReference type="Gene3D" id="3.30.160.60">
    <property type="entry name" value="Classic Zinc Finger"/>
    <property type="match status" value="1"/>
</dbReference>
<organism evidence="12 13">
    <name type="scientific">Silurus meridionalis</name>
    <name type="common">Southern catfish</name>
    <name type="synonym">Silurus soldatovi meridionalis</name>
    <dbReference type="NCBI Taxonomy" id="175797"/>
    <lineage>
        <taxon>Eukaryota</taxon>
        <taxon>Metazoa</taxon>
        <taxon>Chordata</taxon>
        <taxon>Craniata</taxon>
        <taxon>Vertebrata</taxon>
        <taxon>Euteleostomi</taxon>
        <taxon>Actinopterygii</taxon>
        <taxon>Neopterygii</taxon>
        <taxon>Teleostei</taxon>
        <taxon>Ostariophysi</taxon>
        <taxon>Siluriformes</taxon>
        <taxon>Siluridae</taxon>
        <taxon>Silurus</taxon>
    </lineage>
</organism>
<keyword evidence="3 6" id="KW-0863">Zinc-finger</keyword>
<sequence>MAESSSPTKRKNSMDEPNKFMEDSSSLVSKEQLLCSICLDVFTDPVTTPCGHNFCKSCLTQCWEKNQHCYCPLCEEKFTKKPELKINTTLREVANHFKKNSASGKPYVFCDSCIGEKLKALKSCLDCRVSLCKAHLGAHYTMPKLKEHTLINPVEKLEDYICQKHDKPLELFCKDDQMCVCQICTEEDHKNHNTVPIEKESKEKKTQLEKTQTETQQMIQERLKKIQDIKHSVELSKRNTEKEKADSVEVFTTLIRSIEKSQAELLNLMEEKQKAAEMQAEGLIKELEQEVTVLQRRDTELEQLSQTEENLHLLQNYSSMCIPPQTKNWTEISINTDQRVDILSQFHVKLNEKLNKTLNDKLKETVSTELKRIQQYAVDVTLDPDTAHPKLILSADGKQVKHGEKRFNLPDTPERFDFCPGVVGKQSFSSGRFYYEVQVRGKTEWDLGVVRENINRKGKIIVRPQNGFWSVVLRNENKYKAFEVPAVPLKLREKVEKVGVFVDYEEGLVSFYDVNSRSLIYSFTGQTFTEKLYPYFCPCSNDGGKNSAPLIISPPL</sequence>
<dbReference type="PRINTS" id="PR01407">
    <property type="entry name" value="BUTYPHLNCDUF"/>
</dbReference>
<evidence type="ECO:0000256" key="6">
    <source>
        <dbReference type="PROSITE-ProRule" id="PRU00024"/>
    </source>
</evidence>
<dbReference type="Pfam" id="PF00643">
    <property type="entry name" value="zf-B_box"/>
    <property type="match status" value="1"/>
</dbReference>
<protein>
    <recommendedName>
        <fullName evidence="14">E3 ubiquitin-protein ligase TRIM39-like</fullName>
    </recommendedName>
</protein>
<dbReference type="InterPro" id="IPR003613">
    <property type="entry name" value="Ubox_domain"/>
</dbReference>
<evidence type="ECO:0000259" key="11">
    <source>
        <dbReference type="PROSITE" id="PS50188"/>
    </source>
</evidence>
<keyword evidence="1" id="KW-0399">Innate immunity</keyword>
<dbReference type="SMART" id="SM00336">
    <property type="entry name" value="BBOX"/>
    <property type="match status" value="2"/>
</dbReference>
<dbReference type="SMART" id="SM00449">
    <property type="entry name" value="SPRY"/>
    <property type="match status" value="1"/>
</dbReference>
<dbReference type="Pfam" id="PF13765">
    <property type="entry name" value="PRY"/>
    <property type="match status" value="1"/>
</dbReference>
<evidence type="ECO:0008006" key="14">
    <source>
        <dbReference type="Google" id="ProtNLM"/>
    </source>
</evidence>
<dbReference type="Gene3D" id="2.60.120.920">
    <property type="match status" value="1"/>
</dbReference>
<dbReference type="GO" id="GO:0005737">
    <property type="term" value="C:cytoplasm"/>
    <property type="evidence" value="ECO:0007669"/>
    <property type="project" value="UniProtKB-ARBA"/>
</dbReference>
<name>A0A8T0BH34_SILME</name>
<dbReference type="SUPFAM" id="SSF57850">
    <property type="entry name" value="RING/U-box"/>
    <property type="match status" value="1"/>
</dbReference>
<reference evidence="12" key="1">
    <citation type="submission" date="2020-08" db="EMBL/GenBank/DDBJ databases">
        <title>Chromosome-level assembly of Southern catfish (Silurus meridionalis) provides insights into visual adaptation to the nocturnal and benthic lifestyles.</title>
        <authorList>
            <person name="Zhang Y."/>
            <person name="Wang D."/>
            <person name="Peng Z."/>
        </authorList>
    </citation>
    <scope>NUCLEOTIDE SEQUENCE</scope>
    <source>
        <strain evidence="12">SWU-2019-XX</strain>
        <tissue evidence="12">Muscle</tissue>
    </source>
</reference>
<dbReference type="PROSITE" id="PS00518">
    <property type="entry name" value="ZF_RING_1"/>
    <property type="match status" value="1"/>
</dbReference>
<dbReference type="Pfam" id="PF25600">
    <property type="entry name" value="TRIM_CC"/>
    <property type="match status" value="1"/>
</dbReference>
<gene>
    <name evidence="12" type="ORF">HF521_019806</name>
</gene>
<feature type="domain" description="B box-type" evidence="10">
    <location>
        <begin position="157"/>
        <end position="197"/>
    </location>
</feature>
<dbReference type="SMART" id="SM00589">
    <property type="entry name" value="PRY"/>
    <property type="match status" value="1"/>
</dbReference>
<dbReference type="InterPro" id="IPR027370">
    <property type="entry name" value="Znf-RING_euk"/>
</dbReference>
<dbReference type="InterPro" id="IPR003877">
    <property type="entry name" value="SPRY_dom"/>
</dbReference>
<dbReference type="SUPFAM" id="SSF57845">
    <property type="entry name" value="B-box zinc-binding domain"/>
    <property type="match status" value="1"/>
</dbReference>
<dbReference type="PROSITE" id="PS50089">
    <property type="entry name" value="ZF_RING_2"/>
    <property type="match status" value="1"/>
</dbReference>
<dbReference type="CDD" id="cd19802">
    <property type="entry name" value="Bbox1_TRIM8-like"/>
    <property type="match status" value="1"/>
</dbReference>
<dbReference type="CDD" id="cd19769">
    <property type="entry name" value="Bbox2_TRIM16-like"/>
    <property type="match status" value="1"/>
</dbReference>
<feature type="domain" description="B30.2/SPRY" evidence="11">
    <location>
        <begin position="360"/>
        <end position="556"/>
    </location>
</feature>
<dbReference type="Gene3D" id="4.10.830.40">
    <property type="match status" value="1"/>
</dbReference>
<dbReference type="GO" id="GO:0045087">
    <property type="term" value="P:innate immune response"/>
    <property type="evidence" value="ECO:0007669"/>
    <property type="project" value="UniProtKB-KW"/>
</dbReference>
<comment type="caution">
    <text evidence="12">The sequence shown here is derived from an EMBL/GenBank/DDBJ whole genome shotgun (WGS) entry which is preliminary data.</text>
</comment>
<proteinExistence type="predicted"/>
<feature type="region of interest" description="Disordered" evidence="8">
    <location>
        <begin position="1"/>
        <end position="21"/>
    </location>
</feature>
<evidence type="ECO:0000256" key="5">
    <source>
        <dbReference type="ARBA" id="ARBA00022859"/>
    </source>
</evidence>
<keyword evidence="2" id="KW-0479">Metal-binding</keyword>
<dbReference type="InterPro" id="IPR001841">
    <property type="entry name" value="Znf_RING"/>
</dbReference>
<dbReference type="InterPro" id="IPR017907">
    <property type="entry name" value="Znf_RING_CS"/>
</dbReference>
<keyword evidence="5" id="KW-0391">Immunity</keyword>
<dbReference type="Pfam" id="PF13445">
    <property type="entry name" value="zf-RING_UBOX"/>
    <property type="match status" value="1"/>
</dbReference>
<dbReference type="CDD" id="cd13733">
    <property type="entry name" value="SPRY_PRY_C-I_1"/>
    <property type="match status" value="1"/>
</dbReference>
<dbReference type="InterPro" id="IPR006574">
    <property type="entry name" value="PRY"/>
</dbReference>
<dbReference type="InterPro" id="IPR001870">
    <property type="entry name" value="B30.2/SPRY"/>
</dbReference>
<dbReference type="InterPro" id="IPR003879">
    <property type="entry name" value="Butyrophylin_SPRY"/>
</dbReference>
<evidence type="ECO:0000256" key="1">
    <source>
        <dbReference type="ARBA" id="ARBA00022588"/>
    </source>
</evidence>
<dbReference type="FunFam" id="2.60.120.920:FF:000004">
    <property type="entry name" value="Butyrophilin subfamily 1 member A1"/>
    <property type="match status" value="1"/>
</dbReference>
<evidence type="ECO:0000313" key="12">
    <source>
        <dbReference type="EMBL" id="KAF7706552.1"/>
    </source>
</evidence>
<evidence type="ECO:0000256" key="4">
    <source>
        <dbReference type="ARBA" id="ARBA00022833"/>
    </source>
</evidence>
<evidence type="ECO:0000259" key="9">
    <source>
        <dbReference type="PROSITE" id="PS50089"/>
    </source>
</evidence>
<evidence type="ECO:0000259" key="10">
    <source>
        <dbReference type="PROSITE" id="PS50119"/>
    </source>
</evidence>
<dbReference type="AlphaFoldDB" id="A0A8T0BH34"/>
<feature type="compositionally biased region" description="Basic and acidic residues" evidence="8">
    <location>
        <begin position="12"/>
        <end position="21"/>
    </location>
</feature>
<dbReference type="SUPFAM" id="SSF49899">
    <property type="entry name" value="Concanavalin A-like lectins/glucanases"/>
    <property type="match status" value="1"/>
</dbReference>
<dbReference type="GO" id="GO:0004842">
    <property type="term" value="F:ubiquitin-protein transferase activity"/>
    <property type="evidence" value="ECO:0007669"/>
    <property type="project" value="InterPro"/>
</dbReference>
<dbReference type="InterPro" id="IPR013083">
    <property type="entry name" value="Znf_RING/FYVE/PHD"/>
</dbReference>
<dbReference type="EMBL" id="JABFDY010000006">
    <property type="protein sequence ID" value="KAF7706552.1"/>
    <property type="molecule type" value="Genomic_DNA"/>
</dbReference>
<dbReference type="PANTHER" id="PTHR25465">
    <property type="entry name" value="B-BOX DOMAIN CONTAINING"/>
    <property type="match status" value="1"/>
</dbReference>
<feature type="domain" description="RING-type" evidence="9">
    <location>
        <begin position="35"/>
        <end position="75"/>
    </location>
</feature>
<dbReference type="PANTHER" id="PTHR25465:SF32">
    <property type="entry name" value="BLOODTHIRSTY-RELATED GENE FAMILY, MEMBER 16 ISOFORM X1-RELATED"/>
    <property type="match status" value="1"/>
</dbReference>
<dbReference type="InterPro" id="IPR000315">
    <property type="entry name" value="Znf_B-box"/>
</dbReference>
<dbReference type="InterPro" id="IPR058030">
    <property type="entry name" value="TRIM8/14/16/25/29/45/65_CC"/>
</dbReference>
<dbReference type="PROSITE" id="PS50188">
    <property type="entry name" value="B302_SPRY"/>
    <property type="match status" value="1"/>
</dbReference>
<dbReference type="GO" id="GO:0008270">
    <property type="term" value="F:zinc ion binding"/>
    <property type="evidence" value="ECO:0007669"/>
    <property type="project" value="UniProtKB-KW"/>
</dbReference>
<keyword evidence="4" id="KW-0862">Zinc</keyword>
<accession>A0A8T0BH34</accession>
<feature type="coiled-coil region" evidence="7">
    <location>
        <begin position="258"/>
        <end position="304"/>
    </location>
</feature>
<dbReference type="Proteomes" id="UP000606274">
    <property type="component" value="Unassembled WGS sequence"/>
</dbReference>
<evidence type="ECO:0000256" key="8">
    <source>
        <dbReference type="SAM" id="MobiDB-lite"/>
    </source>
</evidence>
<dbReference type="GO" id="GO:0016567">
    <property type="term" value="P:protein ubiquitination"/>
    <property type="evidence" value="ECO:0007669"/>
    <property type="project" value="InterPro"/>
</dbReference>